<dbReference type="SUPFAM" id="SSF51735">
    <property type="entry name" value="NAD(P)-binding Rossmann-fold domains"/>
    <property type="match status" value="1"/>
</dbReference>
<dbReference type="GO" id="GO:0016020">
    <property type="term" value="C:membrane"/>
    <property type="evidence" value="ECO:0007669"/>
    <property type="project" value="TreeGrafter"/>
</dbReference>
<dbReference type="AlphaFoldDB" id="A0A7C9AFA4"/>
<dbReference type="PANTHER" id="PTHR43490:SF73">
    <property type="entry name" value="OS07G0685800 PROTEIN"/>
    <property type="match status" value="1"/>
</dbReference>
<dbReference type="PANTHER" id="PTHR43490">
    <property type="entry name" value="(+)-NEOMENTHOL DEHYDROGENASE"/>
    <property type="match status" value="1"/>
</dbReference>
<accession>A0A7C9AFA4</accession>
<evidence type="ECO:0000256" key="3">
    <source>
        <dbReference type="ARBA" id="ARBA00023002"/>
    </source>
</evidence>
<dbReference type="EMBL" id="GISG01232581">
    <property type="protein sequence ID" value="MBA4666739.1"/>
    <property type="molecule type" value="Transcribed_RNA"/>
</dbReference>
<keyword evidence="3" id="KW-0560">Oxidoreductase</keyword>
<evidence type="ECO:0000256" key="2">
    <source>
        <dbReference type="ARBA" id="ARBA00022857"/>
    </source>
</evidence>
<sequence>MEDYQRVAVVTGANKGIGVETVRQLAASGGVTVVLTARDERRGADATAELHRMGLSNVVFHQLDVTDSDSIASLARFIGSSFGRLDIFVCFFHSLYIVFLLNDQIFTI</sequence>
<protein>
    <submittedName>
        <fullName evidence="4">Uncharacterized protein</fullName>
    </submittedName>
</protein>
<organism evidence="4">
    <name type="scientific">Opuntia streptacantha</name>
    <name type="common">Prickly pear cactus</name>
    <name type="synonym">Opuntia cardona</name>
    <dbReference type="NCBI Taxonomy" id="393608"/>
    <lineage>
        <taxon>Eukaryota</taxon>
        <taxon>Viridiplantae</taxon>
        <taxon>Streptophyta</taxon>
        <taxon>Embryophyta</taxon>
        <taxon>Tracheophyta</taxon>
        <taxon>Spermatophyta</taxon>
        <taxon>Magnoliopsida</taxon>
        <taxon>eudicotyledons</taxon>
        <taxon>Gunneridae</taxon>
        <taxon>Pentapetalae</taxon>
        <taxon>Caryophyllales</taxon>
        <taxon>Cactineae</taxon>
        <taxon>Cactaceae</taxon>
        <taxon>Opuntioideae</taxon>
        <taxon>Opuntia</taxon>
    </lineage>
</organism>
<dbReference type="GO" id="GO:0016491">
    <property type="term" value="F:oxidoreductase activity"/>
    <property type="evidence" value="ECO:0007669"/>
    <property type="project" value="UniProtKB-KW"/>
</dbReference>
<dbReference type="Gene3D" id="3.40.50.720">
    <property type="entry name" value="NAD(P)-binding Rossmann-like Domain"/>
    <property type="match status" value="1"/>
</dbReference>
<dbReference type="InterPro" id="IPR002347">
    <property type="entry name" value="SDR_fam"/>
</dbReference>
<name>A0A7C9AFA4_OPUST</name>
<dbReference type="Pfam" id="PF00106">
    <property type="entry name" value="adh_short"/>
    <property type="match status" value="1"/>
</dbReference>
<comment type="similarity">
    <text evidence="1">Belongs to the short-chain dehydrogenases/reductases (SDR) family.</text>
</comment>
<reference evidence="4" key="2">
    <citation type="submission" date="2020-07" db="EMBL/GenBank/DDBJ databases">
        <authorList>
            <person name="Vera ALvarez R."/>
            <person name="Arias-Moreno D.M."/>
            <person name="Jimenez-Jacinto V."/>
            <person name="Jimenez-Bremont J.F."/>
            <person name="Swaminathan K."/>
            <person name="Moose S.P."/>
            <person name="Guerrero-Gonzalez M.L."/>
            <person name="Marino-Ramirez L."/>
            <person name="Landsman D."/>
            <person name="Rodriguez-Kessler M."/>
            <person name="Delgado-Sanchez P."/>
        </authorList>
    </citation>
    <scope>NUCLEOTIDE SEQUENCE</scope>
    <source>
        <tissue evidence="4">Cladode</tissue>
    </source>
</reference>
<evidence type="ECO:0000313" key="4">
    <source>
        <dbReference type="EMBL" id="MBA4666739.1"/>
    </source>
</evidence>
<evidence type="ECO:0000256" key="1">
    <source>
        <dbReference type="ARBA" id="ARBA00006484"/>
    </source>
</evidence>
<proteinExistence type="inferred from homology"/>
<reference evidence="4" key="1">
    <citation type="journal article" date="2013" name="J. Plant Res.">
        <title>Effect of fungi and light on seed germination of three Opuntia species from semiarid lands of central Mexico.</title>
        <authorList>
            <person name="Delgado-Sanchez P."/>
            <person name="Jimenez-Bremont J.F."/>
            <person name="Guerrero-Gonzalez Mde L."/>
            <person name="Flores J."/>
        </authorList>
    </citation>
    <scope>NUCLEOTIDE SEQUENCE</scope>
    <source>
        <tissue evidence="4">Cladode</tissue>
    </source>
</reference>
<dbReference type="InterPro" id="IPR036291">
    <property type="entry name" value="NAD(P)-bd_dom_sf"/>
</dbReference>
<keyword evidence="2" id="KW-0521">NADP</keyword>